<dbReference type="EMBL" id="LNIX01000044">
    <property type="protein sequence ID" value="OXA38650.1"/>
    <property type="molecule type" value="Genomic_DNA"/>
</dbReference>
<reference evidence="2 3" key="1">
    <citation type="submission" date="2015-12" db="EMBL/GenBank/DDBJ databases">
        <title>The genome of Folsomia candida.</title>
        <authorList>
            <person name="Faddeeva A."/>
            <person name="Derks M.F."/>
            <person name="Anvar Y."/>
            <person name="Smit S."/>
            <person name="Van Straalen N."/>
            <person name="Roelofs D."/>
        </authorList>
    </citation>
    <scope>NUCLEOTIDE SEQUENCE [LARGE SCALE GENOMIC DNA]</scope>
    <source>
        <strain evidence="2 3">VU population</strain>
        <tissue evidence="2">Whole body</tissue>
    </source>
</reference>
<organism evidence="2 3">
    <name type="scientific">Folsomia candida</name>
    <name type="common">Springtail</name>
    <dbReference type="NCBI Taxonomy" id="158441"/>
    <lineage>
        <taxon>Eukaryota</taxon>
        <taxon>Metazoa</taxon>
        <taxon>Ecdysozoa</taxon>
        <taxon>Arthropoda</taxon>
        <taxon>Hexapoda</taxon>
        <taxon>Collembola</taxon>
        <taxon>Entomobryomorpha</taxon>
        <taxon>Isotomoidea</taxon>
        <taxon>Isotomidae</taxon>
        <taxon>Proisotominae</taxon>
        <taxon>Folsomia</taxon>
    </lineage>
</organism>
<dbReference type="OrthoDB" id="7697749at2759"/>
<name>A0A226D0S4_FOLCA</name>
<feature type="region of interest" description="Disordered" evidence="1">
    <location>
        <begin position="42"/>
        <end position="134"/>
    </location>
</feature>
<gene>
    <name evidence="2" type="ORF">Fcan01_26622</name>
</gene>
<dbReference type="Proteomes" id="UP000198287">
    <property type="component" value="Unassembled WGS sequence"/>
</dbReference>
<comment type="caution">
    <text evidence="2">The sequence shown here is derived from an EMBL/GenBank/DDBJ whole genome shotgun (WGS) entry which is preliminary data.</text>
</comment>
<feature type="compositionally biased region" description="Basic and acidic residues" evidence="1">
    <location>
        <begin position="77"/>
        <end position="87"/>
    </location>
</feature>
<dbReference type="AlphaFoldDB" id="A0A226D0S4"/>
<sequence length="320" mass="35930">MAGFGSSILFMDEPDRPIELYPNLDFADALLGEEICPQFEEDPLKLEPAEPKFESDESKIEPDDLKIESYDPVMEIDAPKIKSDPDYHPPSSESSEHNDVDDNQECTTWPKHKTTTGQEQITICPPKQNVPNTSRLEKTNPKIIVRRGLGGAKIGTPRISRRDGDGPGDQDFVGEMHSKQFINSLKFTSSFLSYVKISYPLINKYVGWVGSRIEIFDDVYCLKCNLMPHGSTKFHSKYATTTRDFIILPKLVKLGCLKMKPPGLRLTQISVNSLNHSNSEEFPMGCSPILREFGVPVLVWSDTGVRVSILDAKVRPRDSP</sequence>
<keyword evidence="3" id="KW-1185">Reference proteome</keyword>
<accession>A0A226D0S4</accession>
<evidence type="ECO:0000313" key="2">
    <source>
        <dbReference type="EMBL" id="OXA38650.1"/>
    </source>
</evidence>
<evidence type="ECO:0000256" key="1">
    <source>
        <dbReference type="SAM" id="MobiDB-lite"/>
    </source>
</evidence>
<protein>
    <submittedName>
        <fullName evidence="2">Uncharacterized protein</fullName>
    </submittedName>
</protein>
<feature type="compositionally biased region" description="Basic and acidic residues" evidence="1">
    <location>
        <begin position="42"/>
        <end position="69"/>
    </location>
</feature>
<proteinExistence type="predicted"/>
<evidence type="ECO:0000313" key="3">
    <source>
        <dbReference type="Proteomes" id="UP000198287"/>
    </source>
</evidence>